<dbReference type="GO" id="GO:0008137">
    <property type="term" value="F:NADH dehydrogenase (ubiquinone) activity"/>
    <property type="evidence" value="ECO:0007669"/>
    <property type="project" value="InterPro"/>
</dbReference>
<evidence type="ECO:0000313" key="10">
    <source>
        <dbReference type="EMBL" id="TDY61691.1"/>
    </source>
</evidence>
<feature type="transmembrane region" description="Helical" evidence="8">
    <location>
        <begin position="252"/>
        <end position="274"/>
    </location>
</feature>
<evidence type="ECO:0000256" key="3">
    <source>
        <dbReference type="ARBA" id="ARBA00022692"/>
    </source>
</evidence>
<keyword evidence="2" id="KW-1003">Cell membrane</keyword>
<evidence type="ECO:0000256" key="5">
    <source>
        <dbReference type="ARBA" id="ARBA00023002"/>
    </source>
</evidence>
<accession>A0A4V3HGK8</accession>
<evidence type="ECO:0000256" key="2">
    <source>
        <dbReference type="ARBA" id="ARBA00022475"/>
    </source>
</evidence>
<reference evidence="10 11" key="1">
    <citation type="submission" date="2019-03" db="EMBL/GenBank/DDBJ databases">
        <title>Genomic Encyclopedia of Type Strains, Phase IV (KMG-IV): sequencing the most valuable type-strain genomes for metagenomic binning, comparative biology and taxonomic classification.</title>
        <authorList>
            <person name="Goeker M."/>
        </authorList>
    </citation>
    <scope>NUCLEOTIDE SEQUENCE [LARGE SCALE GENOMIC DNA]</scope>
    <source>
        <strain evidence="10 11">DSM 25964</strain>
    </source>
</reference>
<comment type="caution">
    <text evidence="10">The sequence shown here is derived from an EMBL/GenBank/DDBJ whole genome shotgun (WGS) entry which is preliminary data.</text>
</comment>
<dbReference type="GO" id="GO:0016491">
    <property type="term" value="F:oxidoreductase activity"/>
    <property type="evidence" value="ECO:0007669"/>
    <property type="project" value="UniProtKB-KW"/>
</dbReference>
<dbReference type="PANTHER" id="PTHR42682:SF4">
    <property type="entry name" value="NADH-UBIQUINONE_PLASTOQUINONE"/>
    <property type="match status" value="1"/>
</dbReference>
<dbReference type="AlphaFoldDB" id="A0A4V3HGK8"/>
<protein>
    <submittedName>
        <fullName evidence="10">Multicomponent Na+:H+ antiporter subunit D</fullName>
    </submittedName>
</protein>
<evidence type="ECO:0000256" key="6">
    <source>
        <dbReference type="ARBA" id="ARBA00023136"/>
    </source>
</evidence>
<feature type="transmembrane region" description="Helical" evidence="8">
    <location>
        <begin position="71"/>
        <end position="96"/>
    </location>
</feature>
<evidence type="ECO:0000259" key="9">
    <source>
        <dbReference type="Pfam" id="PF00361"/>
    </source>
</evidence>
<evidence type="ECO:0000256" key="7">
    <source>
        <dbReference type="RuleBase" id="RU000320"/>
    </source>
</evidence>
<dbReference type="InterPro" id="IPR052175">
    <property type="entry name" value="ComplexI-like_HydComp"/>
</dbReference>
<keyword evidence="5" id="KW-0560">Oxidoreductase</keyword>
<feature type="transmembrane region" description="Helical" evidence="8">
    <location>
        <begin position="161"/>
        <end position="179"/>
    </location>
</feature>
<keyword evidence="4 8" id="KW-1133">Transmembrane helix</keyword>
<dbReference type="EMBL" id="SORI01000005">
    <property type="protein sequence ID" value="TDY61691.1"/>
    <property type="molecule type" value="Genomic_DNA"/>
</dbReference>
<feature type="domain" description="NADH:quinone oxidoreductase/Mrp antiporter transmembrane" evidence="9">
    <location>
        <begin position="104"/>
        <end position="281"/>
    </location>
</feature>
<keyword evidence="11" id="KW-1185">Reference proteome</keyword>
<evidence type="ECO:0000256" key="1">
    <source>
        <dbReference type="ARBA" id="ARBA00004651"/>
    </source>
</evidence>
<dbReference type="PRINTS" id="PR01437">
    <property type="entry name" value="NUOXDRDTASE4"/>
</dbReference>
<feature type="transmembrane region" description="Helical" evidence="8">
    <location>
        <begin position="27"/>
        <end position="59"/>
    </location>
</feature>
<feature type="transmembrane region" description="Helical" evidence="8">
    <location>
        <begin position="329"/>
        <end position="348"/>
    </location>
</feature>
<feature type="transmembrane region" description="Helical" evidence="8">
    <location>
        <begin position="102"/>
        <end position="123"/>
    </location>
</feature>
<comment type="subcellular location">
    <subcellularLocation>
        <location evidence="1">Cell membrane</location>
        <topology evidence="1">Multi-pass membrane protein</topology>
    </subcellularLocation>
    <subcellularLocation>
        <location evidence="7">Membrane</location>
        <topology evidence="7">Multi-pass membrane protein</topology>
    </subcellularLocation>
</comment>
<dbReference type="InterPro" id="IPR001750">
    <property type="entry name" value="ND/Mrp_TM"/>
</dbReference>
<evidence type="ECO:0000256" key="8">
    <source>
        <dbReference type="SAM" id="Phobius"/>
    </source>
</evidence>
<feature type="transmembrane region" description="Helical" evidence="8">
    <location>
        <begin position="286"/>
        <end position="309"/>
    </location>
</feature>
<feature type="transmembrane region" description="Helical" evidence="8">
    <location>
        <begin position="368"/>
        <end position="385"/>
    </location>
</feature>
<dbReference type="GO" id="GO:0005886">
    <property type="term" value="C:plasma membrane"/>
    <property type="evidence" value="ECO:0007669"/>
    <property type="project" value="UniProtKB-SubCell"/>
</dbReference>
<dbReference type="PANTHER" id="PTHR42682">
    <property type="entry name" value="HYDROGENASE-4 COMPONENT F"/>
    <property type="match status" value="1"/>
</dbReference>
<organism evidence="10 11">
    <name type="scientific">Aminivibrio pyruvatiphilus</name>
    <dbReference type="NCBI Taxonomy" id="1005740"/>
    <lineage>
        <taxon>Bacteria</taxon>
        <taxon>Thermotogati</taxon>
        <taxon>Synergistota</taxon>
        <taxon>Synergistia</taxon>
        <taxon>Synergistales</taxon>
        <taxon>Aminobacteriaceae</taxon>
        <taxon>Aminivibrio</taxon>
    </lineage>
</organism>
<dbReference type="GO" id="GO:0042773">
    <property type="term" value="P:ATP synthesis coupled electron transport"/>
    <property type="evidence" value="ECO:0007669"/>
    <property type="project" value="InterPro"/>
</dbReference>
<dbReference type="Pfam" id="PF00361">
    <property type="entry name" value="Proton_antipo_M"/>
    <property type="match status" value="1"/>
</dbReference>
<dbReference type="InterPro" id="IPR003918">
    <property type="entry name" value="NADH_UbQ_OxRdtase"/>
</dbReference>
<proteinExistence type="predicted"/>
<evidence type="ECO:0000256" key="4">
    <source>
        <dbReference type="ARBA" id="ARBA00022989"/>
    </source>
</evidence>
<evidence type="ECO:0000313" key="11">
    <source>
        <dbReference type="Proteomes" id="UP000295066"/>
    </source>
</evidence>
<sequence length="443" mass="46072">MSGASVLASAGYFSSPEDRRFYSSWTAVFLLTVLGCLFSASWLGYLVFLELSTAALFFLTARKEPRTAFRYLTAQLAGAALLLGGIAGAGGGLAFGPVEGDVRLLFILGLGVKTALPGLHFWLPETHGRAPAPVSALLSGVAVKTGAFGILTALGGVPSPGLVAAGAVMALWGALQATLQSDVKRLLAYSTVSQLGYVMASAGAGGAAGAVYHSLAHGLFKGCLFLCAGSLEKSFGTRDLGLLEGRGRELRWTRWLFWLSAAAIMGLPGTVGYGSKIFVKEPLGSWPLAGIALAVANGGTVMSFCKMGYYAFGPGKRSAGGRSVSESGWMVLGMVLLSVPVVVLGLFPGVLGRLLGGGEQELFSAGKLAESLGVFCAGAALFFLFRKRLGTLGELPDADRLTDRLPAFFARAVLPFRRLQGGNLREYLLAAVSAALLLAVLLF</sequence>
<name>A0A4V3HGK8_9BACT</name>
<keyword evidence="3 7" id="KW-0812">Transmembrane</keyword>
<gene>
    <name evidence="10" type="ORF">C8D99_105104</name>
</gene>
<keyword evidence="6 8" id="KW-0472">Membrane</keyword>
<dbReference type="Proteomes" id="UP000295066">
    <property type="component" value="Unassembled WGS sequence"/>
</dbReference>